<dbReference type="EMBL" id="BQKI01000009">
    <property type="protein sequence ID" value="GJN02363.1"/>
    <property type="molecule type" value="Genomic_DNA"/>
</dbReference>
<comment type="caution">
    <text evidence="2">The sequence shown here is derived from an EMBL/GenBank/DDBJ whole genome shotgun (WGS) entry which is preliminary data.</text>
</comment>
<sequence>MCSMKCLQGEHCSALYKGKPKQQRGKDVDNEDEDSDRARSPTPSSAPSRKRPPGRRGEKERLKKAGESGYKKSLDNMMTTRKEFAAERNEFQITKWMEMKVVEERRMVAEEKRATAEEKRTVFEERRAMVEEKRMVVEKRRAAAAKRRARSMGGFYMSGFMGGFNDNGDGGGGGNGDSSNAIDA</sequence>
<evidence type="ECO:0000313" key="2">
    <source>
        <dbReference type="EMBL" id="GJN02363.1"/>
    </source>
</evidence>
<dbReference type="AlphaFoldDB" id="A0AAV5CWU4"/>
<protein>
    <recommendedName>
        <fullName evidence="4">No apical meristem-associated C-terminal domain-containing protein</fullName>
    </recommendedName>
</protein>
<proteinExistence type="predicted"/>
<evidence type="ECO:0000313" key="3">
    <source>
        <dbReference type="Proteomes" id="UP001054889"/>
    </source>
</evidence>
<feature type="compositionally biased region" description="Basic and acidic residues" evidence="1">
    <location>
        <begin position="55"/>
        <end position="74"/>
    </location>
</feature>
<gene>
    <name evidence="2" type="primary">ga19705</name>
    <name evidence="2" type="ORF">PR202_ga19705</name>
</gene>
<organism evidence="2 3">
    <name type="scientific">Eleusine coracana subsp. coracana</name>
    <dbReference type="NCBI Taxonomy" id="191504"/>
    <lineage>
        <taxon>Eukaryota</taxon>
        <taxon>Viridiplantae</taxon>
        <taxon>Streptophyta</taxon>
        <taxon>Embryophyta</taxon>
        <taxon>Tracheophyta</taxon>
        <taxon>Spermatophyta</taxon>
        <taxon>Magnoliopsida</taxon>
        <taxon>Liliopsida</taxon>
        <taxon>Poales</taxon>
        <taxon>Poaceae</taxon>
        <taxon>PACMAD clade</taxon>
        <taxon>Chloridoideae</taxon>
        <taxon>Cynodonteae</taxon>
        <taxon>Eleusininae</taxon>
        <taxon>Eleusine</taxon>
    </lineage>
</organism>
<evidence type="ECO:0000256" key="1">
    <source>
        <dbReference type="SAM" id="MobiDB-lite"/>
    </source>
</evidence>
<accession>A0AAV5CWU4</accession>
<feature type="region of interest" description="Disordered" evidence="1">
    <location>
        <begin position="13"/>
        <end position="74"/>
    </location>
</feature>
<keyword evidence="3" id="KW-1185">Reference proteome</keyword>
<reference evidence="2" key="2">
    <citation type="submission" date="2021-12" db="EMBL/GenBank/DDBJ databases">
        <title>Resequencing data analysis of finger millet.</title>
        <authorList>
            <person name="Hatakeyama M."/>
            <person name="Aluri S."/>
            <person name="Balachadran M.T."/>
            <person name="Sivarajan S.R."/>
            <person name="Poveda L."/>
            <person name="Shimizu-Inatsugi R."/>
            <person name="Schlapbach R."/>
            <person name="Sreeman S.M."/>
            <person name="Shimizu K.K."/>
        </authorList>
    </citation>
    <scope>NUCLEOTIDE SEQUENCE</scope>
</reference>
<dbReference type="Proteomes" id="UP001054889">
    <property type="component" value="Unassembled WGS sequence"/>
</dbReference>
<evidence type="ECO:0008006" key="4">
    <source>
        <dbReference type="Google" id="ProtNLM"/>
    </source>
</evidence>
<name>A0AAV5CWU4_ELECO</name>
<reference evidence="2" key="1">
    <citation type="journal article" date="2018" name="DNA Res.">
        <title>Multiple hybrid de novo genome assembly of finger millet, an orphan allotetraploid crop.</title>
        <authorList>
            <person name="Hatakeyama M."/>
            <person name="Aluri S."/>
            <person name="Balachadran M.T."/>
            <person name="Sivarajan S.R."/>
            <person name="Patrignani A."/>
            <person name="Gruter S."/>
            <person name="Poveda L."/>
            <person name="Shimizu-Inatsugi R."/>
            <person name="Baeten J."/>
            <person name="Francoijs K.J."/>
            <person name="Nataraja K.N."/>
            <person name="Reddy Y.A.N."/>
            <person name="Phadnis S."/>
            <person name="Ravikumar R.L."/>
            <person name="Schlapbach R."/>
            <person name="Sreeman S.M."/>
            <person name="Shimizu K.K."/>
        </authorList>
    </citation>
    <scope>NUCLEOTIDE SEQUENCE</scope>
</reference>